<dbReference type="AlphaFoldDB" id="A0A368BNV7"/>
<dbReference type="Gene3D" id="3.40.1010.10">
    <property type="entry name" value="Cobalt-precorrin-4 Transmethylase, Domain 1"/>
    <property type="match status" value="1"/>
</dbReference>
<evidence type="ECO:0000256" key="3">
    <source>
        <dbReference type="ARBA" id="ARBA00022603"/>
    </source>
</evidence>
<dbReference type="PANTHER" id="PTHR46111">
    <property type="entry name" value="RIBOSOMAL RNA SMALL SUBUNIT METHYLTRANSFERASE I"/>
    <property type="match status" value="1"/>
</dbReference>
<dbReference type="EMBL" id="QOPC01000009">
    <property type="protein sequence ID" value="RCL38522.1"/>
    <property type="molecule type" value="Genomic_DNA"/>
</dbReference>
<dbReference type="CDD" id="cd11648">
    <property type="entry name" value="RsmI"/>
    <property type="match status" value="1"/>
</dbReference>
<dbReference type="InterPro" id="IPR014777">
    <property type="entry name" value="4pyrrole_Mease_sub1"/>
</dbReference>
<dbReference type="HAMAP" id="MF_01877">
    <property type="entry name" value="16SrRNA_methyltr_I"/>
    <property type="match status" value="1"/>
</dbReference>
<dbReference type="SUPFAM" id="SSF53790">
    <property type="entry name" value="Tetrapyrrole methylase"/>
    <property type="match status" value="1"/>
</dbReference>
<reference evidence="8 9" key="1">
    <citation type="journal article" date="2018" name="Microbiome">
        <title>Fine metagenomic profile of the Mediterranean stratified and mixed water columns revealed by assembly and recruitment.</title>
        <authorList>
            <person name="Haro-Moreno J.M."/>
            <person name="Lopez-Perez M."/>
            <person name="De La Torre J.R."/>
            <person name="Picazo A."/>
            <person name="Camacho A."/>
            <person name="Rodriguez-Valera F."/>
        </authorList>
    </citation>
    <scope>NUCLEOTIDE SEQUENCE [LARGE SCALE GENOMIC DNA]</scope>
    <source>
        <strain evidence="8">MED-G84</strain>
    </source>
</reference>
<dbReference type="PANTHER" id="PTHR46111:SF1">
    <property type="entry name" value="RIBOSOMAL RNA SMALL SUBUNIT METHYLTRANSFERASE I"/>
    <property type="match status" value="1"/>
</dbReference>
<evidence type="ECO:0000256" key="4">
    <source>
        <dbReference type="ARBA" id="ARBA00022679"/>
    </source>
</evidence>
<comment type="function">
    <text evidence="6">Catalyzes the 2'-O-methylation of the ribose of cytidine 1402 (C1402) in 16S rRNA.</text>
</comment>
<evidence type="ECO:0000256" key="2">
    <source>
        <dbReference type="ARBA" id="ARBA00022552"/>
    </source>
</evidence>
<dbReference type="InterPro" id="IPR008189">
    <property type="entry name" value="rRNA_ssu_MeTfrase_I"/>
</dbReference>
<dbReference type="EC" id="2.1.1.198" evidence="6"/>
<feature type="domain" description="Tetrapyrrole methylase" evidence="7">
    <location>
        <begin position="1"/>
        <end position="201"/>
    </location>
</feature>
<evidence type="ECO:0000313" key="8">
    <source>
        <dbReference type="EMBL" id="RCL38522.1"/>
    </source>
</evidence>
<dbReference type="InterPro" id="IPR018063">
    <property type="entry name" value="SAM_MeTrfase_RsmI_CS"/>
</dbReference>
<dbReference type="PIRSF" id="PIRSF005917">
    <property type="entry name" value="MTase_YraL"/>
    <property type="match status" value="1"/>
</dbReference>
<comment type="caution">
    <text evidence="8">The sequence shown here is derived from an EMBL/GenBank/DDBJ whole genome shotgun (WGS) entry which is preliminary data.</text>
</comment>
<dbReference type="NCBIfam" id="TIGR00096">
    <property type="entry name" value="16S rRNA (cytidine(1402)-2'-O)-methyltransferase"/>
    <property type="match status" value="1"/>
</dbReference>
<name>A0A368BNV7_9GAMM</name>
<dbReference type="GO" id="GO:0005737">
    <property type="term" value="C:cytoplasm"/>
    <property type="evidence" value="ECO:0007669"/>
    <property type="project" value="UniProtKB-SubCell"/>
</dbReference>
<dbReference type="InterPro" id="IPR035996">
    <property type="entry name" value="4pyrrol_Methylase_sf"/>
</dbReference>
<comment type="similarity">
    <text evidence="6">Belongs to the methyltransferase superfamily. RsmI family.</text>
</comment>
<accession>A0A368BNV7</accession>
<dbReference type="PROSITE" id="PS01296">
    <property type="entry name" value="RSMI"/>
    <property type="match status" value="1"/>
</dbReference>
<evidence type="ECO:0000256" key="6">
    <source>
        <dbReference type="HAMAP-Rule" id="MF_01877"/>
    </source>
</evidence>
<dbReference type="InterPro" id="IPR000878">
    <property type="entry name" value="4pyrrol_Mease"/>
</dbReference>
<evidence type="ECO:0000256" key="1">
    <source>
        <dbReference type="ARBA" id="ARBA00022490"/>
    </source>
</evidence>
<keyword evidence="1 6" id="KW-0963">Cytoplasm</keyword>
<evidence type="ECO:0000256" key="5">
    <source>
        <dbReference type="ARBA" id="ARBA00022691"/>
    </source>
</evidence>
<keyword evidence="5 6" id="KW-0949">S-adenosyl-L-methionine</keyword>
<dbReference type="Pfam" id="PF00590">
    <property type="entry name" value="TP_methylase"/>
    <property type="match status" value="1"/>
</dbReference>
<keyword evidence="2 6" id="KW-0698">rRNA processing</keyword>
<dbReference type="GO" id="GO:0070677">
    <property type="term" value="F:rRNA (cytosine-2'-O-)-methyltransferase activity"/>
    <property type="evidence" value="ECO:0007669"/>
    <property type="project" value="UniProtKB-UniRule"/>
</dbReference>
<protein>
    <recommendedName>
        <fullName evidence="6">Ribosomal RNA small subunit methyltransferase I</fullName>
        <ecNumber evidence="6">2.1.1.198</ecNumber>
    </recommendedName>
    <alternativeName>
        <fullName evidence="6">16S rRNA 2'-O-ribose C1402 methyltransferase</fullName>
    </alternativeName>
    <alternativeName>
        <fullName evidence="6">rRNA (cytidine-2'-O-)-methyltransferase RsmI</fullName>
    </alternativeName>
</protein>
<comment type="catalytic activity">
    <reaction evidence="6">
        <text>cytidine(1402) in 16S rRNA + S-adenosyl-L-methionine = 2'-O-methylcytidine(1402) in 16S rRNA + S-adenosyl-L-homocysteine + H(+)</text>
        <dbReference type="Rhea" id="RHEA:42924"/>
        <dbReference type="Rhea" id="RHEA-COMP:10285"/>
        <dbReference type="Rhea" id="RHEA-COMP:10286"/>
        <dbReference type="ChEBI" id="CHEBI:15378"/>
        <dbReference type="ChEBI" id="CHEBI:57856"/>
        <dbReference type="ChEBI" id="CHEBI:59789"/>
        <dbReference type="ChEBI" id="CHEBI:74495"/>
        <dbReference type="ChEBI" id="CHEBI:82748"/>
        <dbReference type="EC" id="2.1.1.198"/>
    </reaction>
</comment>
<evidence type="ECO:0000313" key="9">
    <source>
        <dbReference type="Proteomes" id="UP000253032"/>
    </source>
</evidence>
<proteinExistence type="inferred from homology"/>
<keyword evidence="4 6" id="KW-0808">Transferase</keyword>
<keyword evidence="3 6" id="KW-0489">Methyltransferase</keyword>
<comment type="subcellular location">
    <subcellularLocation>
        <location evidence="6">Cytoplasm</location>
    </subcellularLocation>
</comment>
<evidence type="ECO:0000259" key="7">
    <source>
        <dbReference type="Pfam" id="PF00590"/>
    </source>
</evidence>
<organism evidence="8 9">
    <name type="scientific">SAR86 cluster bacterium</name>
    <dbReference type="NCBI Taxonomy" id="2030880"/>
    <lineage>
        <taxon>Bacteria</taxon>
        <taxon>Pseudomonadati</taxon>
        <taxon>Pseudomonadota</taxon>
        <taxon>Gammaproteobacteria</taxon>
        <taxon>SAR86 cluster</taxon>
    </lineage>
</organism>
<sequence>MLYLICTPIGNLNDLSIRSINTLKDVDKIFSEDTRVASKLLKHFGIQKKTISFHEHNEEEISIKIIKCIKDGESVAILSDAGAPLISDPGFPLIKRCIKEDISFTVLPGPSAVINAAILSGLPTDKFSFNGFLPKKSEAKRKIAIGLKNSNITNIFFESAKRVFKTIEIFSEVLDPNTNMAICREMTKEYESIYRGTLKEISLLIKADKIKLLGEFVLLTYPSSLKSQGFDLDEKFCLPFLEYLSPTDASKLIAKIADLPKQKVYKFLIEITK</sequence>
<dbReference type="Proteomes" id="UP000253032">
    <property type="component" value="Unassembled WGS sequence"/>
</dbReference>
<gene>
    <name evidence="6 8" type="primary">rsmI</name>
    <name evidence="8" type="ORF">DBW98_02255</name>
</gene>
<dbReference type="Gene3D" id="3.30.950.10">
    <property type="entry name" value="Methyltransferase, Cobalt-precorrin-4 Transmethylase, Domain 2"/>
    <property type="match status" value="1"/>
</dbReference>
<dbReference type="InterPro" id="IPR014776">
    <property type="entry name" value="4pyrrole_Mease_sub2"/>
</dbReference>